<accession>A0AAN0K9H7</accession>
<dbReference type="SMART" id="SM00382">
    <property type="entry name" value="AAA"/>
    <property type="match status" value="1"/>
</dbReference>
<feature type="domain" description="ABC transmembrane type-1" evidence="11">
    <location>
        <begin position="58"/>
        <end position="332"/>
    </location>
</feature>
<dbReference type="Gene3D" id="3.40.50.300">
    <property type="entry name" value="P-loop containing nucleotide triphosphate hydrolases"/>
    <property type="match status" value="1"/>
</dbReference>
<feature type="transmembrane region" description="Helical" evidence="9">
    <location>
        <begin position="69"/>
        <end position="89"/>
    </location>
</feature>
<feature type="transmembrane region" description="Helical" evidence="9">
    <location>
        <begin position="188"/>
        <end position="208"/>
    </location>
</feature>
<dbReference type="InterPro" id="IPR011527">
    <property type="entry name" value="ABC1_TM_dom"/>
</dbReference>
<keyword evidence="6 9" id="KW-1133">Transmembrane helix</keyword>
<evidence type="ECO:0000256" key="7">
    <source>
        <dbReference type="ARBA" id="ARBA00023136"/>
    </source>
</evidence>
<comment type="subcellular location">
    <subcellularLocation>
        <location evidence="1">Cell membrane</location>
        <topology evidence="1">Multi-pass membrane protein</topology>
    </subcellularLocation>
</comment>
<evidence type="ECO:0000256" key="4">
    <source>
        <dbReference type="ARBA" id="ARBA00022741"/>
    </source>
</evidence>
<dbReference type="Gene3D" id="1.20.1560.10">
    <property type="entry name" value="ABC transporter type 1, transmembrane domain"/>
    <property type="match status" value="1"/>
</dbReference>
<dbReference type="KEGG" id="parl:PEC302110_11320"/>
<evidence type="ECO:0000256" key="1">
    <source>
        <dbReference type="ARBA" id="ARBA00004651"/>
    </source>
</evidence>
<keyword evidence="5 12" id="KW-0067">ATP-binding</keyword>
<evidence type="ECO:0000256" key="5">
    <source>
        <dbReference type="ARBA" id="ARBA00022840"/>
    </source>
</evidence>
<evidence type="ECO:0000256" key="3">
    <source>
        <dbReference type="ARBA" id="ARBA00022692"/>
    </source>
</evidence>
<dbReference type="EMBL" id="AP028908">
    <property type="protein sequence ID" value="BES84035.1"/>
    <property type="molecule type" value="Genomic_DNA"/>
</dbReference>
<dbReference type="Pfam" id="PF06472">
    <property type="entry name" value="ABC_membrane_2"/>
    <property type="match status" value="1"/>
</dbReference>
<dbReference type="Proteomes" id="UP001377830">
    <property type="component" value="Chromosome"/>
</dbReference>
<evidence type="ECO:0000313" key="13">
    <source>
        <dbReference type="Proteomes" id="UP001377830"/>
    </source>
</evidence>
<dbReference type="InterPro" id="IPR027417">
    <property type="entry name" value="P-loop_NTPase"/>
</dbReference>
<sequence>MNTSETSTARPGVSQILMPYWLTSEKYLALLILAMIISINFGTAYISVEANRVSGKFTDALIGLDWEQIKPLFIFSFVLGLGAMMLRWINVLGQGYLALRWRTWMTLHYIRRWTGTSAYYEIERDGALSNIDQRIADDVNELVSASLNFFLSLISVVISTVTYTALLWSVSGVLRFSFMGSDWAISGYMVYALYIEYFLQILLSHWLGKALIKLNMNQQNAEGDFRFLGVQLRENAEQIAFYHGGAREGERLAQRFARVRDNALSVLLRGFKVSFGQSLFSHFLSPLPTLLALPQLLRGEITFGDLTRIQMAYGSLGATLSYFMQAYQSFTRWLALTKRLQDMEEALNKSVRTSSPIRVTEHAGSEFSCQGLRLRTPDGRALTALDHWQVLPGERWMINGASGVGKSTLLRACAGLWQHGSGVITRPCGRRYLFLPQKSYLPTGTFKAALCYPGTARDFTDEECRQVLIDCALPDMALQLNDEDRWQQRLSGGEQQRLAIARTLLHRPDFIFLDEATSALDSETEQRVYQALVASLPDSAIISVAHRETLSAFHTHHLHLTPPTESDNCDERETQTGDDAPQHQSADRAFGERSLAWRGE</sequence>
<dbReference type="PANTHER" id="PTHR11384">
    <property type="entry name" value="ATP-BINDING CASSETTE, SUB-FAMILY D MEMBER"/>
    <property type="match status" value="1"/>
</dbReference>
<keyword evidence="3 9" id="KW-0812">Transmembrane</keyword>
<dbReference type="InterPro" id="IPR036640">
    <property type="entry name" value="ABC1_TM_sf"/>
</dbReference>
<name>A0AAN0K9H7_9GAMM</name>
<keyword evidence="7 9" id="KW-0472">Membrane</keyword>
<dbReference type="CDD" id="cd03223">
    <property type="entry name" value="ABCD_peroxisomal_ALDP"/>
    <property type="match status" value="1"/>
</dbReference>
<protein>
    <submittedName>
        <fullName evidence="12">ABC transporter ATP-binding protein/permease</fullName>
    </submittedName>
</protein>
<dbReference type="InterPro" id="IPR050835">
    <property type="entry name" value="ABC_transporter_sub-D"/>
</dbReference>
<dbReference type="Pfam" id="PF00005">
    <property type="entry name" value="ABC_tran"/>
    <property type="match status" value="1"/>
</dbReference>
<evidence type="ECO:0000256" key="9">
    <source>
        <dbReference type="SAM" id="Phobius"/>
    </source>
</evidence>
<dbReference type="SUPFAM" id="SSF52540">
    <property type="entry name" value="P-loop containing nucleoside triphosphate hydrolases"/>
    <property type="match status" value="1"/>
</dbReference>
<organism evidence="12 13">
    <name type="scientific">Pectobacterium araliae</name>
    <dbReference type="NCBI Taxonomy" id="3073862"/>
    <lineage>
        <taxon>Bacteria</taxon>
        <taxon>Pseudomonadati</taxon>
        <taxon>Pseudomonadota</taxon>
        <taxon>Gammaproteobacteria</taxon>
        <taxon>Enterobacterales</taxon>
        <taxon>Pectobacteriaceae</taxon>
        <taxon>Pectobacterium</taxon>
    </lineage>
</organism>
<dbReference type="GO" id="GO:0140359">
    <property type="term" value="F:ABC-type transporter activity"/>
    <property type="evidence" value="ECO:0007669"/>
    <property type="project" value="InterPro"/>
</dbReference>
<dbReference type="SUPFAM" id="SSF90123">
    <property type="entry name" value="ABC transporter transmembrane region"/>
    <property type="match status" value="1"/>
</dbReference>
<evidence type="ECO:0000256" key="6">
    <source>
        <dbReference type="ARBA" id="ARBA00022989"/>
    </source>
</evidence>
<evidence type="ECO:0000259" key="11">
    <source>
        <dbReference type="PROSITE" id="PS50929"/>
    </source>
</evidence>
<dbReference type="PANTHER" id="PTHR11384:SF59">
    <property type="entry name" value="LYSOSOMAL COBALAMIN TRANSPORTER ABCD4"/>
    <property type="match status" value="1"/>
</dbReference>
<dbReference type="PROSITE" id="PS50893">
    <property type="entry name" value="ABC_TRANSPORTER_2"/>
    <property type="match status" value="1"/>
</dbReference>
<evidence type="ECO:0000259" key="10">
    <source>
        <dbReference type="PROSITE" id="PS50893"/>
    </source>
</evidence>
<dbReference type="GO" id="GO:0016887">
    <property type="term" value="F:ATP hydrolysis activity"/>
    <property type="evidence" value="ECO:0007669"/>
    <property type="project" value="InterPro"/>
</dbReference>
<dbReference type="InterPro" id="IPR003593">
    <property type="entry name" value="AAA+_ATPase"/>
</dbReference>
<dbReference type="GO" id="GO:0005524">
    <property type="term" value="F:ATP binding"/>
    <property type="evidence" value="ECO:0007669"/>
    <property type="project" value="UniProtKB-KW"/>
</dbReference>
<evidence type="ECO:0000256" key="8">
    <source>
        <dbReference type="SAM" id="MobiDB-lite"/>
    </source>
</evidence>
<reference evidence="13" key="1">
    <citation type="journal article" date="2024" name="Int. J. Syst. Evol. Microbiol.">
        <title>Pectobacterium araliae sp. nov., a pathogen causing bacterial soft rot of Japanese angelica tree in Japan.</title>
        <authorList>
            <person name="Sawada H."/>
            <person name="Someya N."/>
            <person name="Morohoshi T."/>
            <person name="Ono M."/>
            <person name="Satou M."/>
        </authorList>
    </citation>
    <scope>NUCLEOTIDE SEQUENCE [LARGE SCALE GENOMIC DNA]</scope>
    <source>
        <strain evidence="13">MAFF 302110</strain>
    </source>
</reference>
<dbReference type="GO" id="GO:0005886">
    <property type="term" value="C:plasma membrane"/>
    <property type="evidence" value="ECO:0007669"/>
    <property type="project" value="UniProtKB-SubCell"/>
</dbReference>
<feature type="domain" description="ABC transporter" evidence="10">
    <location>
        <begin position="351"/>
        <end position="588"/>
    </location>
</feature>
<dbReference type="PROSITE" id="PS00211">
    <property type="entry name" value="ABC_TRANSPORTER_1"/>
    <property type="match status" value="1"/>
</dbReference>
<gene>
    <name evidence="12" type="ORF">PEC302110_11320</name>
</gene>
<dbReference type="InterPro" id="IPR003439">
    <property type="entry name" value="ABC_transporter-like_ATP-bd"/>
</dbReference>
<dbReference type="PROSITE" id="PS50929">
    <property type="entry name" value="ABC_TM1F"/>
    <property type="match status" value="1"/>
</dbReference>
<evidence type="ECO:0000313" key="12">
    <source>
        <dbReference type="EMBL" id="BES84035.1"/>
    </source>
</evidence>
<keyword evidence="4" id="KW-0547">Nucleotide-binding</keyword>
<feature type="region of interest" description="Disordered" evidence="8">
    <location>
        <begin position="559"/>
        <end position="600"/>
    </location>
</feature>
<feature type="transmembrane region" description="Helical" evidence="9">
    <location>
        <begin position="27"/>
        <end position="48"/>
    </location>
</feature>
<dbReference type="RefSeq" id="WP_261848196.1">
    <property type="nucleotide sequence ID" value="NZ_AP028908.1"/>
</dbReference>
<proteinExistence type="predicted"/>
<keyword evidence="2" id="KW-0813">Transport</keyword>
<keyword evidence="13" id="KW-1185">Reference proteome</keyword>
<evidence type="ECO:0000256" key="2">
    <source>
        <dbReference type="ARBA" id="ARBA00022448"/>
    </source>
</evidence>
<feature type="transmembrane region" description="Helical" evidence="9">
    <location>
        <begin position="149"/>
        <end position="176"/>
    </location>
</feature>
<dbReference type="InterPro" id="IPR017871">
    <property type="entry name" value="ABC_transporter-like_CS"/>
</dbReference>
<dbReference type="AlphaFoldDB" id="A0AAN0K9H7"/>